<dbReference type="OrthoDB" id="9774495at2"/>
<protein>
    <submittedName>
        <fullName evidence="5">Threonine aldolase</fullName>
    </submittedName>
</protein>
<dbReference type="GO" id="GO:0005829">
    <property type="term" value="C:cytosol"/>
    <property type="evidence" value="ECO:0007669"/>
    <property type="project" value="TreeGrafter"/>
</dbReference>
<dbReference type="SUPFAM" id="SSF53383">
    <property type="entry name" value="PLP-dependent transferases"/>
    <property type="match status" value="1"/>
</dbReference>
<dbReference type="InterPro" id="IPR001597">
    <property type="entry name" value="ArAA_b-elim_lyase/Thr_aldolase"/>
</dbReference>
<keyword evidence="6" id="KW-1185">Reference proteome</keyword>
<comment type="similarity">
    <text evidence="2">Belongs to the threonine aldolase family.</text>
</comment>
<evidence type="ECO:0000256" key="2">
    <source>
        <dbReference type="ARBA" id="ARBA00006966"/>
    </source>
</evidence>
<dbReference type="InterPro" id="IPR015421">
    <property type="entry name" value="PyrdxlP-dep_Trfase_major"/>
</dbReference>
<evidence type="ECO:0000313" key="5">
    <source>
        <dbReference type="EMBL" id="TDD57867.1"/>
    </source>
</evidence>
<dbReference type="AlphaFoldDB" id="A0A4V2YPD7"/>
<organism evidence="5 6">
    <name type="scientific">Kribbella antibiotica</name>
    <dbReference type="NCBI Taxonomy" id="190195"/>
    <lineage>
        <taxon>Bacteria</taxon>
        <taxon>Bacillati</taxon>
        <taxon>Actinomycetota</taxon>
        <taxon>Actinomycetes</taxon>
        <taxon>Propionibacteriales</taxon>
        <taxon>Kribbellaceae</taxon>
        <taxon>Kribbella</taxon>
    </lineage>
</organism>
<keyword evidence="3" id="KW-0663">Pyridoxal phosphate</keyword>
<name>A0A4V2YPD7_9ACTN</name>
<dbReference type="Gene3D" id="3.40.640.10">
    <property type="entry name" value="Type I PLP-dependent aspartate aminotransferase-like (Major domain)"/>
    <property type="match status" value="1"/>
</dbReference>
<feature type="domain" description="Aromatic amino acid beta-eliminating lyase/threonine aldolase" evidence="4">
    <location>
        <begin position="68"/>
        <end position="324"/>
    </location>
</feature>
<gene>
    <name evidence="5" type="ORF">E1263_21835</name>
</gene>
<evidence type="ECO:0000256" key="1">
    <source>
        <dbReference type="ARBA" id="ARBA00001933"/>
    </source>
</evidence>
<accession>A0A4V2YPD7</accession>
<dbReference type="Proteomes" id="UP000295124">
    <property type="component" value="Unassembled WGS sequence"/>
</dbReference>
<evidence type="ECO:0000259" key="4">
    <source>
        <dbReference type="Pfam" id="PF01212"/>
    </source>
</evidence>
<dbReference type="GO" id="GO:0006567">
    <property type="term" value="P:L-threonine catabolic process"/>
    <property type="evidence" value="ECO:0007669"/>
    <property type="project" value="TreeGrafter"/>
</dbReference>
<comment type="cofactor">
    <cofactor evidence="1">
        <name>pyridoxal 5'-phosphate</name>
        <dbReference type="ChEBI" id="CHEBI:597326"/>
    </cofactor>
</comment>
<comment type="caution">
    <text evidence="5">The sequence shown here is derived from an EMBL/GenBank/DDBJ whole genome shotgun (WGS) entry which is preliminary data.</text>
</comment>
<dbReference type="PANTHER" id="PTHR48097">
    <property type="entry name" value="L-THREONINE ALDOLASE-RELATED"/>
    <property type="match status" value="1"/>
</dbReference>
<dbReference type="InterPro" id="IPR015422">
    <property type="entry name" value="PyrdxlP-dep_Trfase_small"/>
</dbReference>
<dbReference type="GO" id="GO:0008732">
    <property type="term" value="F:L-allo-threonine aldolase activity"/>
    <property type="evidence" value="ECO:0007669"/>
    <property type="project" value="TreeGrafter"/>
</dbReference>
<dbReference type="GO" id="GO:0006545">
    <property type="term" value="P:glycine biosynthetic process"/>
    <property type="evidence" value="ECO:0007669"/>
    <property type="project" value="TreeGrafter"/>
</dbReference>
<dbReference type="InterPro" id="IPR015424">
    <property type="entry name" value="PyrdxlP-dep_Trfase"/>
</dbReference>
<dbReference type="Gene3D" id="3.90.1150.10">
    <property type="entry name" value="Aspartate Aminotransferase, domain 1"/>
    <property type="match status" value="1"/>
</dbReference>
<dbReference type="PANTHER" id="PTHR48097:SF9">
    <property type="entry name" value="L-THREONINE ALDOLASE"/>
    <property type="match status" value="1"/>
</dbReference>
<evidence type="ECO:0000313" key="6">
    <source>
        <dbReference type="Proteomes" id="UP000295124"/>
    </source>
</evidence>
<dbReference type="Pfam" id="PF01212">
    <property type="entry name" value="Beta_elim_lyase"/>
    <property type="match status" value="1"/>
</dbReference>
<proteinExistence type="inferred from homology"/>
<sequence>MHAPGHLQHSPTSRLRTLVAATGEDGPVATSAEDLRARRQTADKNCDRWFSHAWVPAPERLRRLAESATEEQSDSYGHGGDIEALEREVAELLGKPAAVFMPSGIMAQQSVLRVYADRAGTKRVAVHGQSHLLVHELNTLEEVHQLRIERLTSDSRQPRPDELAAIPGNLAAVTLELPLREPGFLLPTWDELVVFAQACADRGVPLHLDGARLWESTPYLKHSLAEISALATSVYLSFYKGLGGLAGAVLAGPEDVIAESRRWQRRLGGNLFTMLPYAVAAREGLRTALPLMGDLHQRAVEVAMALQNEGYRVVPDPPHTNSFQVHAPRDAEAMDTAAVDRMERTRESICWSWRPSAVPGWSWTELVITPHSLQWPVSEIAKAYGELLRT</sequence>
<dbReference type="EMBL" id="SMKX01000064">
    <property type="protein sequence ID" value="TDD57867.1"/>
    <property type="molecule type" value="Genomic_DNA"/>
</dbReference>
<reference evidence="5 6" key="1">
    <citation type="submission" date="2019-03" db="EMBL/GenBank/DDBJ databases">
        <title>Draft genome sequences of novel Actinobacteria.</title>
        <authorList>
            <person name="Sahin N."/>
            <person name="Ay H."/>
            <person name="Saygin H."/>
        </authorList>
    </citation>
    <scope>NUCLEOTIDE SEQUENCE [LARGE SCALE GENOMIC DNA]</scope>
    <source>
        <strain evidence="5 6">JCM 13523</strain>
    </source>
</reference>
<evidence type="ECO:0000256" key="3">
    <source>
        <dbReference type="ARBA" id="ARBA00022898"/>
    </source>
</evidence>